<dbReference type="Proteomes" id="UP000813444">
    <property type="component" value="Unassembled WGS sequence"/>
</dbReference>
<comment type="caution">
    <text evidence="2">The sequence shown here is derived from an EMBL/GenBank/DDBJ whole genome shotgun (WGS) entry which is preliminary data.</text>
</comment>
<organism evidence="2 3">
    <name type="scientific">Stachybotrys elegans</name>
    <dbReference type="NCBI Taxonomy" id="80388"/>
    <lineage>
        <taxon>Eukaryota</taxon>
        <taxon>Fungi</taxon>
        <taxon>Dikarya</taxon>
        <taxon>Ascomycota</taxon>
        <taxon>Pezizomycotina</taxon>
        <taxon>Sordariomycetes</taxon>
        <taxon>Hypocreomycetidae</taxon>
        <taxon>Hypocreales</taxon>
        <taxon>Stachybotryaceae</taxon>
        <taxon>Stachybotrys</taxon>
    </lineage>
</organism>
<evidence type="ECO:0000313" key="3">
    <source>
        <dbReference type="Proteomes" id="UP000813444"/>
    </source>
</evidence>
<dbReference type="EMBL" id="JAGPNK010000006">
    <property type="protein sequence ID" value="KAH7319818.1"/>
    <property type="molecule type" value="Genomic_DNA"/>
</dbReference>
<evidence type="ECO:0008006" key="4">
    <source>
        <dbReference type="Google" id="ProtNLM"/>
    </source>
</evidence>
<protein>
    <recommendedName>
        <fullName evidence="4">Secreted protein</fullName>
    </recommendedName>
</protein>
<dbReference type="AlphaFoldDB" id="A0A8K0WR61"/>
<reference evidence="2" key="1">
    <citation type="journal article" date="2021" name="Nat. Commun.">
        <title>Genetic determinants of endophytism in the Arabidopsis root mycobiome.</title>
        <authorList>
            <person name="Mesny F."/>
            <person name="Miyauchi S."/>
            <person name="Thiergart T."/>
            <person name="Pickel B."/>
            <person name="Atanasova L."/>
            <person name="Karlsson M."/>
            <person name="Huettel B."/>
            <person name="Barry K.W."/>
            <person name="Haridas S."/>
            <person name="Chen C."/>
            <person name="Bauer D."/>
            <person name="Andreopoulos W."/>
            <person name="Pangilinan J."/>
            <person name="LaButti K."/>
            <person name="Riley R."/>
            <person name="Lipzen A."/>
            <person name="Clum A."/>
            <person name="Drula E."/>
            <person name="Henrissat B."/>
            <person name="Kohler A."/>
            <person name="Grigoriev I.V."/>
            <person name="Martin F.M."/>
            <person name="Hacquard S."/>
        </authorList>
    </citation>
    <scope>NUCLEOTIDE SEQUENCE</scope>
    <source>
        <strain evidence="2">MPI-CAGE-CH-0235</strain>
    </source>
</reference>
<keyword evidence="3" id="KW-1185">Reference proteome</keyword>
<gene>
    <name evidence="2" type="ORF">B0I35DRAFT_429938</name>
</gene>
<proteinExistence type="predicted"/>
<feature type="chain" id="PRO_5035436988" description="Secreted protein" evidence="1">
    <location>
        <begin position="25"/>
        <end position="78"/>
    </location>
</feature>
<name>A0A8K0WR61_9HYPO</name>
<evidence type="ECO:0000256" key="1">
    <source>
        <dbReference type="SAM" id="SignalP"/>
    </source>
</evidence>
<evidence type="ECO:0000313" key="2">
    <source>
        <dbReference type="EMBL" id="KAH7319818.1"/>
    </source>
</evidence>
<accession>A0A8K0WR61</accession>
<feature type="signal peptide" evidence="1">
    <location>
        <begin position="1"/>
        <end position="24"/>
    </location>
</feature>
<keyword evidence="1" id="KW-0732">Signal</keyword>
<sequence>MGPVGWRHVCTAIWSLVLTHRTLPCSPLATRYLPPVLQRPGCVAVCCCPPLARNLTCFPQLTLPAYLPPWLRGYFVPR</sequence>